<keyword evidence="1" id="KW-0812">Transmembrane</keyword>
<organism evidence="2">
    <name type="scientific">plant metagenome</name>
    <dbReference type="NCBI Taxonomy" id="1297885"/>
    <lineage>
        <taxon>unclassified sequences</taxon>
        <taxon>metagenomes</taxon>
        <taxon>organismal metagenomes</taxon>
    </lineage>
</organism>
<protein>
    <recommendedName>
        <fullName evidence="3">Phage protein</fullName>
    </recommendedName>
</protein>
<keyword evidence="1" id="KW-0472">Membrane</keyword>
<accession>A0A484U4E9</accession>
<evidence type="ECO:0000256" key="1">
    <source>
        <dbReference type="SAM" id="Phobius"/>
    </source>
</evidence>
<dbReference type="AlphaFoldDB" id="A0A484U4E9"/>
<sequence>MIDWIIDALRHGGIQVVMALGGGLLGWLIGYAMRRGRDGRYAREVASIPRALPGTYRNQTDAFRDGQEAMRQAAFQVARRADAEIDRLEAELRARPYEE</sequence>
<keyword evidence="1" id="KW-1133">Transmembrane helix</keyword>
<reference evidence="2" key="1">
    <citation type="submission" date="2019-03" db="EMBL/GenBank/DDBJ databases">
        <authorList>
            <person name="Danneels B."/>
        </authorList>
    </citation>
    <scope>NUCLEOTIDE SEQUENCE</scope>
</reference>
<feature type="transmembrane region" description="Helical" evidence="1">
    <location>
        <begin position="12"/>
        <end position="33"/>
    </location>
</feature>
<proteinExistence type="predicted"/>
<evidence type="ECO:0000313" key="2">
    <source>
        <dbReference type="EMBL" id="VFR80915.1"/>
    </source>
</evidence>
<gene>
    <name evidence="2" type="ORF">RAN3_2486</name>
</gene>
<name>A0A484U4E9_9ZZZZ</name>
<dbReference type="EMBL" id="CAADIO010000004">
    <property type="protein sequence ID" value="VFR80915.1"/>
    <property type="molecule type" value="Genomic_DNA"/>
</dbReference>
<evidence type="ECO:0008006" key="3">
    <source>
        <dbReference type="Google" id="ProtNLM"/>
    </source>
</evidence>